<name>A0A0F9SVS6_9ZZZZ</name>
<organism evidence="1">
    <name type="scientific">marine sediment metagenome</name>
    <dbReference type="NCBI Taxonomy" id="412755"/>
    <lineage>
        <taxon>unclassified sequences</taxon>
        <taxon>metagenomes</taxon>
        <taxon>ecological metagenomes</taxon>
    </lineage>
</organism>
<gene>
    <name evidence="1" type="ORF">LCGC14_0805090</name>
</gene>
<reference evidence="1" key="1">
    <citation type="journal article" date="2015" name="Nature">
        <title>Complex archaea that bridge the gap between prokaryotes and eukaryotes.</title>
        <authorList>
            <person name="Spang A."/>
            <person name="Saw J.H."/>
            <person name="Jorgensen S.L."/>
            <person name="Zaremba-Niedzwiedzka K."/>
            <person name="Martijn J."/>
            <person name="Lind A.E."/>
            <person name="van Eijk R."/>
            <person name="Schleper C."/>
            <person name="Guy L."/>
            <person name="Ettema T.J."/>
        </authorList>
    </citation>
    <scope>NUCLEOTIDE SEQUENCE</scope>
</reference>
<dbReference type="AlphaFoldDB" id="A0A0F9SVS6"/>
<accession>A0A0F9SVS6</accession>
<evidence type="ECO:0008006" key="2">
    <source>
        <dbReference type="Google" id="ProtNLM"/>
    </source>
</evidence>
<comment type="caution">
    <text evidence="1">The sequence shown here is derived from an EMBL/GenBank/DDBJ whole genome shotgun (WGS) entry which is preliminary data.</text>
</comment>
<evidence type="ECO:0000313" key="1">
    <source>
        <dbReference type="EMBL" id="KKN33318.1"/>
    </source>
</evidence>
<proteinExistence type="predicted"/>
<protein>
    <recommendedName>
        <fullName evidence="2">LamG-like jellyroll fold domain-containing protein</fullName>
    </recommendedName>
</protein>
<dbReference type="EMBL" id="LAZR01002189">
    <property type="protein sequence ID" value="KKN33318.1"/>
    <property type="molecule type" value="Genomic_DNA"/>
</dbReference>
<sequence>MVWDKQPPPGEDKHGHKWWWKGQLLCYKCGISNRSEKKNERCVVLKVKYKKSIFTGHVSAIRVYDRALTDEEMKTK</sequence>